<dbReference type="InterPro" id="IPR029033">
    <property type="entry name" value="His_PPase_superfam"/>
</dbReference>
<gene>
    <name evidence="10" type="ORF">DIABBA_LOCUS5718</name>
</gene>
<dbReference type="AlphaFoldDB" id="A0A9N9SWL3"/>
<keyword evidence="6" id="KW-1015">Disulfide bond</keyword>
<organism evidence="10 11">
    <name type="scientific">Diabrotica balteata</name>
    <name type="common">Banded cucumber beetle</name>
    <dbReference type="NCBI Taxonomy" id="107213"/>
    <lineage>
        <taxon>Eukaryota</taxon>
        <taxon>Metazoa</taxon>
        <taxon>Ecdysozoa</taxon>
        <taxon>Arthropoda</taxon>
        <taxon>Hexapoda</taxon>
        <taxon>Insecta</taxon>
        <taxon>Pterygota</taxon>
        <taxon>Neoptera</taxon>
        <taxon>Endopterygota</taxon>
        <taxon>Coleoptera</taxon>
        <taxon>Polyphaga</taxon>
        <taxon>Cucujiformia</taxon>
        <taxon>Chrysomeloidea</taxon>
        <taxon>Chrysomelidae</taxon>
        <taxon>Galerucinae</taxon>
        <taxon>Diabroticina</taxon>
        <taxon>Diabroticites</taxon>
        <taxon>Diabrotica</taxon>
    </lineage>
</organism>
<evidence type="ECO:0000256" key="6">
    <source>
        <dbReference type="ARBA" id="ARBA00023157"/>
    </source>
</evidence>
<keyword evidence="5" id="KW-0378">Hydrolase</keyword>
<reference evidence="10" key="1">
    <citation type="submission" date="2022-01" db="EMBL/GenBank/DDBJ databases">
        <authorList>
            <person name="King R."/>
        </authorList>
    </citation>
    <scope>NUCLEOTIDE SEQUENCE</scope>
</reference>
<dbReference type="InterPro" id="IPR044925">
    <property type="entry name" value="His-Me_finger_sf"/>
</dbReference>
<dbReference type="Pfam" id="PF01223">
    <property type="entry name" value="Endonuclease_NS"/>
    <property type="match status" value="1"/>
</dbReference>
<evidence type="ECO:0000313" key="11">
    <source>
        <dbReference type="Proteomes" id="UP001153709"/>
    </source>
</evidence>
<dbReference type="Proteomes" id="UP001153709">
    <property type="component" value="Chromosome 3"/>
</dbReference>
<feature type="signal peptide" evidence="8">
    <location>
        <begin position="1"/>
        <end position="22"/>
    </location>
</feature>
<dbReference type="PROSITE" id="PS00616">
    <property type="entry name" value="HIS_ACID_PHOSPHAT_1"/>
    <property type="match status" value="1"/>
</dbReference>
<keyword evidence="4 8" id="KW-0732">Signal</keyword>
<dbReference type="EMBL" id="OU898278">
    <property type="protein sequence ID" value="CAG9832191.1"/>
    <property type="molecule type" value="Genomic_DNA"/>
</dbReference>
<comment type="similarity">
    <text evidence="2">Belongs to the histidine acid phosphatase family.</text>
</comment>
<dbReference type="GO" id="GO:0046872">
    <property type="term" value="F:metal ion binding"/>
    <property type="evidence" value="ECO:0007669"/>
    <property type="project" value="InterPro"/>
</dbReference>
<evidence type="ECO:0000256" key="7">
    <source>
        <dbReference type="ARBA" id="ARBA00023180"/>
    </source>
</evidence>
<evidence type="ECO:0000256" key="2">
    <source>
        <dbReference type="ARBA" id="ARBA00005375"/>
    </source>
</evidence>
<proteinExistence type="inferred from homology"/>
<dbReference type="GO" id="GO:0003993">
    <property type="term" value="F:acid phosphatase activity"/>
    <property type="evidence" value="ECO:0007669"/>
    <property type="project" value="UniProtKB-EC"/>
</dbReference>
<dbReference type="Pfam" id="PF00328">
    <property type="entry name" value="His_Phos_2"/>
    <property type="match status" value="1"/>
</dbReference>
<dbReference type="SUPFAM" id="SSF54060">
    <property type="entry name" value="His-Me finger endonucleases"/>
    <property type="match status" value="1"/>
</dbReference>
<accession>A0A9N9SWL3</accession>
<keyword evidence="7" id="KW-0325">Glycoprotein</keyword>
<dbReference type="Gene3D" id="3.40.50.1240">
    <property type="entry name" value="Phosphoglycerate mutase-like"/>
    <property type="match status" value="1"/>
</dbReference>
<dbReference type="GO" id="GO:0003676">
    <property type="term" value="F:nucleic acid binding"/>
    <property type="evidence" value="ECO:0007669"/>
    <property type="project" value="InterPro"/>
</dbReference>
<evidence type="ECO:0000256" key="1">
    <source>
        <dbReference type="ARBA" id="ARBA00000032"/>
    </source>
</evidence>
<evidence type="ECO:0000256" key="4">
    <source>
        <dbReference type="ARBA" id="ARBA00022729"/>
    </source>
</evidence>
<keyword evidence="11" id="KW-1185">Reference proteome</keyword>
<dbReference type="CDD" id="cd07061">
    <property type="entry name" value="HP_HAP_like"/>
    <property type="match status" value="1"/>
</dbReference>
<dbReference type="PANTHER" id="PTHR11567:SF211">
    <property type="entry name" value="PROSTATIC ACID PHOSPHATASE"/>
    <property type="match status" value="1"/>
</dbReference>
<dbReference type="InterPro" id="IPR033379">
    <property type="entry name" value="Acid_Pase_AS"/>
</dbReference>
<evidence type="ECO:0000313" key="10">
    <source>
        <dbReference type="EMBL" id="CAG9832191.1"/>
    </source>
</evidence>
<dbReference type="EC" id="3.1.3.2" evidence="3"/>
<dbReference type="SUPFAM" id="SSF53254">
    <property type="entry name" value="Phosphoglycerate mutase-like"/>
    <property type="match status" value="1"/>
</dbReference>
<dbReference type="InterPro" id="IPR001604">
    <property type="entry name" value="Endo_G_ENPP1-like_dom"/>
</dbReference>
<evidence type="ECO:0000256" key="5">
    <source>
        <dbReference type="ARBA" id="ARBA00022801"/>
    </source>
</evidence>
<dbReference type="InterPro" id="IPR050645">
    <property type="entry name" value="Histidine_acid_phosphatase"/>
</dbReference>
<protein>
    <recommendedName>
        <fullName evidence="3">acid phosphatase</fullName>
        <ecNumber evidence="3">3.1.3.2</ecNumber>
    </recommendedName>
</protein>
<dbReference type="PANTHER" id="PTHR11567">
    <property type="entry name" value="ACID PHOSPHATASE-RELATED"/>
    <property type="match status" value="1"/>
</dbReference>
<comment type="catalytic activity">
    <reaction evidence="1">
        <text>a phosphate monoester + H2O = an alcohol + phosphate</text>
        <dbReference type="Rhea" id="RHEA:15017"/>
        <dbReference type="ChEBI" id="CHEBI:15377"/>
        <dbReference type="ChEBI" id="CHEBI:30879"/>
        <dbReference type="ChEBI" id="CHEBI:43474"/>
        <dbReference type="ChEBI" id="CHEBI:67140"/>
        <dbReference type="EC" id="3.1.3.2"/>
    </reaction>
</comment>
<feature type="domain" description="DNA/RNA non-specific endonuclease/pyrophosphatase/phosphodiesterase" evidence="9">
    <location>
        <begin position="493"/>
        <end position="613"/>
    </location>
</feature>
<name>A0A9N9SWL3_DIABA</name>
<evidence type="ECO:0000256" key="8">
    <source>
        <dbReference type="SAM" id="SignalP"/>
    </source>
</evidence>
<dbReference type="Gene3D" id="3.40.570.10">
    <property type="entry name" value="Extracellular Endonuclease, subunit A"/>
    <property type="match status" value="1"/>
</dbReference>
<dbReference type="InterPro" id="IPR000560">
    <property type="entry name" value="His_Pase_clade-2"/>
</dbReference>
<sequence>MSLPVNIIVVLCVIFTIIENDAASDSSQLVALVQIFRHGERSPITFYSTDPYANASYWEDLGGELTNRGKRQHEALGQHTRRVYSDFLPIRYDPSVLYATTTDVHRTHMSGQCNLYGMFPAVGNNVWKENLNWQPIPLHQADPHIFNGNPFDCPNYELLFADLWQQEEYVELLKKYQDVFEYLTEHTGDNVTDFMSATTVHDCLLIEDGVGYKLPEWASKVYPEPLATMAGIGYKSLTDSLELQQFYSGPLLNEIVEYLDAKVSNPLAGEKYRIYSGHDSNIAALLNTFIDFGVPYSPAFASTIYIELRQISSDDFYVNVYSKNNDDVKKITVRNCALACPFESFKRELQAVLLDVDTFKEKCTVSKPNIVINEQHQKIIESYRKVKKLFNCQIDPFDGAAPLVLTARNSSILYPESGETTLKFRNGETVNFACPGDKILLNGLMYQTKVEARCLSNSQFEVFGKRYFWRDIACSVNPRATIKYTNSYCARDATMVEIGFDLGNNQFVSIMDICFNTLSQIALYSRYDITASIHSNDETFSRPTFYEDRDMYNLKGRIDTYYKKNRQRTTINNLLGLPPTSSKYISNGDFFLSRGHLAAKSDFLYGFQQNATFR</sequence>
<dbReference type="InterPro" id="IPR044929">
    <property type="entry name" value="DNA/RNA_non-sp_Endonuclease_sf"/>
</dbReference>
<evidence type="ECO:0000256" key="3">
    <source>
        <dbReference type="ARBA" id="ARBA00012646"/>
    </source>
</evidence>
<dbReference type="OrthoDB" id="6723085at2759"/>
<feature type="chain" id="PRO_5040390436" description="acid phosphatase" evidence="8">
    <location>
        <begin position="23"/>
        <end position="614"/>
    </location>
</feature>
<evidence type="ECO:0000259" key="9">
    <source>
        <dbReference type="Pfam" id="PF01223"/>
    </source>
</evidence>